<name>A0A6I3LL42_9FLAO</name>
<evidence type="ECO:0008006" key="5">
    <source>
        <dbReference type="Google" id="ProtNLM"/>
    </source>
</evidence>
<keyword evidence="4" id="KW-1185">Reference proteome</keyword>
<evidence type="ECO:0000313" key="4">
    <source>
        <dbReference type="Proteomes" id="UP000438760"/>
    </source>
</evidence>
<feature type="chain" id="PRO_5026012841" description="Lipoprotein" evidence="2">
    <location>
        <begin position="22"/>
        <end position="518"/>
    </location>
</feature>
<dbReference type="RefSeq" id="WP_155093296.1">
    <property type="nucleotide sequence ID" value="NZ_WMJX01000058.1"/>
</dbReference>
<keyword evidence="2" id="KW-0732">Signal</keyword>
<reference evidence="3 4" key="1">
    <citation type="submission" date="2019-11" db="EMBL/GenBank/DDBJ databases">
        <title>Genome of Strain BIT-d1.</title>
        <authorList>
            <person name="Yang Y."/>
        </authorList>
    </citation>
    <scope>NUCLEOTIDE SEQUENCE [LARGE SCALE GENOMIC DNA]</scope>
    <source>
        <strain evidence="3 4">BIT-d1</strain>
    </source>
</reference>
<dbReference type="AlphaFoldDB" id="A0A6I3LL42"/>
<comment type="caution">
    <text evidence="3">The sequence shown here is derived from an EMBL/GenBank/DDBJ whole genome shotgun (WGS) entry which is preliminary data.</text>
</comment>
<evidence type="ECO:0000256" key="2">
    <source>
        <dbReference type="SAM" id="SignalP"/>
    </source>
</evidence>
<dbReference type="OrthoDB" id="1407869at2"/>
<feature type="region of interest" description="Disordered" evidence="1">
    <location>
        <begin position="18"/>
        <end position="37"/>
    </location>
</feature>
<dbReference type="EMBL" id="WMJX01000058">
    <property type="protein sequence ID" value="MTG99298.1"/>
    <property type="molecule type" value="Genomic_DNA"/>
</dbReference>
<dbReference type="Proteomes" id="UP000438760">
    <property type="component" value="Unassembled WGS sequence"/>
</dbReference>
<protein>
    <recommendedName>
        <fullName evidence="5">Lipoprotein</fullName>
    </recommendedName>
</protein>
<gene>
    <name evidence="3" type="ORF">GJV76_14405</name>
</gene>
<evidence type="ECO:0000256" key="1">
    <source>
        <dbReference type="SAM" id="MobiDB-lite"/>
    </source>
</evidence>
<organism evidence="3 4">
    <name type="scientific">Myroides albus</name>
    <dbReference type="NCBI Taxonomy" id="2562892"/>
    <lineage>
        <taxon>Bacteria</taxon>
        <taxon>Pseudomonadati</taxon>
        <taxon>Bacteroidota</taxon>
        <taxon>Flavobacteriia</taxon>
        <taxon>Flavobacteriales</taxon>
        <taxon>Flavobacteriaceae</taxon>
        <taxon>Myroides</taxon>
    </lineage>
</organism>
<accession>A0A6I3LL42</accession>
<evidence type="ECO:0000313" key="3">
    <source>
        <dbReference type="EMBL" id="MTG99298.1"/>
    </source>
</evidence>
<proteinExistence type="predicted"/>
<feature type="signal peptide" evidence="2">
    <location>
        <begin position="1"/>
        <end position="21"/>
    </location>
</feature>
<feature type="compositionally biased region" description="Low complexity" evidence="1">
    <location>
        <begin position="18"/>
        <end position="28"/>
    </location>
</feature>
<dbReference type="PROSITE" id="PS51257">
    <property type="entry name" value="PROKAR_LIPOPROTEIN"/>
    <property type="match status" value="1"/>
</dbReference>
<sequence>MKKLFVLACFISMASITSSCSNDDSSTPSKEEETKNELALTKGQGTYLKTLDDKGFFNLTLSGEDTKLELSLISKKIESVDLLEPNIESHKYILSTDQLLYTLSPESNLINKNEKLTIQSAELEIINQENKYSITGTIVDSNQLTYTVKFNDAIDIQPLYHTEYTLQNGWYWGDDEYKHPNIGQYMTFFAAGKTNNYGELDGDGYRVSLSLYDEKAPKAWEAKIPNKTYQASTTFDKGSFYIATSKDIEKEEPVYRYAYFEHRDSDKQINRKVYIRDNSFIKVIETPKGQEVRFNLELSDGTRHLGKYNGPIRQGDEATITSLKENRTVGNLDIGYLEFQGASPINGLQNNRWNIYLYNKDLKTDPDNYWAVGGSGEYMRIALYTELNQKTSIPSGTYNIGPEAPNMAGFGEGFEAGFDWGTWYFDLKNSDFKDAAPAKSGKIIVTNQNNVYTISVEFEDDRENIVTAKYTGELIFKNNDKNKNFDIHSAKYNKNTKNFLEQYKQEKALRVLNRYLGQ</sequence>